<dbReference type="RefSeq" id="WP_062252344.1">
    <property type="nucleotide sequence ID" value="NZ_CP014229.1"/>
</dbReference>
<dbReference type="NCBIfam" id="TIGR04346">
    <property type="entry name" value="DotA_TraY"/>
    <property type="match status" value="1"/>
</dbReference>
<sequence length="736" mass="78507">MASGLESIPNVDVSSTDYGVQLFNRIFGEGWQNLSALIGGSPGGDAGVTFIYHLLGTLNILCGVGIVWIVIMTWIVGTVGAARDGSMGKYANLWVPVRMSFSFAAITPIFSGLNALQILMLAAMGMSMGMANTAWEEGLDYISEYGVINSSVPPAVDYQGRVLASGALRSRGLMEYLAAQSYCGNWIEGEWKDTGDSIVYLFAVPRTCGASQNETNLQPGDLGGFKFPKSTIGTDIDVAKQKGIVSLLNAIQPPAERLGQKNFTYTDRARIFSAGHSYTTSVANALGAVVQQSDAKRREAFQSFAEVAKSSGWLTAGSYYWALSAINGRVVEAMEDNTEYMQPNMEAVRPLLHPDWLTYAEPNLQAATTTLLLADSKDSEHLQEGEASDRMQAAMGNDTTWGHVKGILSGLSEWPAKTMADFSSGGGNGDAVLTMSRAARQVMTAIEAAFVALSGAKGAVSATDKWDDSLWGKAAGVFTAGGSSAAIGAAKSIISDAMTAFTFLGGGLWTVFWFFAYGLPLIPFMIWVAAVVGWIVLSIEAIVAAPLWLISHAMPEGEGFAGMGARAGYALFFSLLFRPLLLILSLFVCMIVMSATGPLIGLLFRPFAESLRGISGNYGITGAVSLMIMLGTVIGLLTWKMFSMTTQIADRILRWIGQLIANLGDDNAQGMISEAYGSAQRGATKFADAAGKSGILANVQGHVNKDDKKTMAQDVSRRDAQNAQHMPEPLDSPKKF</sequence>
<dbReference type="KEGG" id="dfi:AXF13_07820"/>
<reference evidence="4" key="1">
    <citation type="submission" date="2016-02" db="EMBL/GenBank/DDBJ databases">
        <authorList>
            <person name="Holder M.E."/>
            <person name="Ajami N.J."/>
            <person name="Petrosino J.F."/>
        </authorList>
    </citation>
    <scope>NUCLEOTIDE SEQUENCE [LARGE SCALE GENOMIC DNA]</scope>
    <source>
        <strain evidence="4">CCUG 45958</strain>
    </source>
</reference>
<organism evidence="3 4">
    <name type="scientific">Desulfovibrio fairfieldensis</name>
    <dbReference type="NCBI Taxonomy" id="44742"/>
    <lineage>
        <taxon>Bacteria</taxon>
        <taxon>Pseudomonadati</taxon>
        <taxon>Thermodesulfobacteriota</taxon>
        <taxon>Desulfovibrionia</taxon>
        <taxon>Desulfovibrionales</taxon>
        <taxon>Desulfovibrionaceae</taxon>
        <taxon>Desulfovibrio</taxon>
    </lineage>
</organism>
<gene>
    <name evidence="3" type="ORF">AXF13_07820</name>
</gene>
<accession>A0A109W490</accession>
<dbReference type="Proteomes" id="UP000069241">
    <property type="component" value="Chromosome"/>
</dbReference>
<proteinExistence type="predicted"/>
<feature type="transmembrane region" description="Helical" evidence="2">
    <location>
        <begin position="524"/>
        <end position="550"/>
    </location>
</feature>
<name>A0A109W490_9BACT</name>
<feature type="transmembrane region" description="Helical" evidence="2">
    <location>
        <begin position="101"/>
        <end position="123"/>
    </location>
</feature>
<dbReference type="AlphaFoldDB" id="A0A109W490"/>
<evidence type="ECO:0000256" key="1">
    <source>
        <dbReference type="SAM" id="MobiDB-lite"/>
    </source>
</evidence>
<keyword evidence="2" id="KW-1133">Transmembrane helix</keyword>
<dbReference type="EMBL" id="CP014229">
    <property type="protein sequence ID" value="AMD90031.1"/>
    <property type="molecule type" value="Genomic_DNA"/>
</dbReference>
<keyword evidence="2" id="KW-0812">Transmembrane</keyword>
<feature type="region of interest" description="Disordered" evidence="1">
    <location>
        <begin position="700"/>
        <end position="736"/>
    </location>
</feature>
<dbReference type="STRING" id="44742.AXF13_07820"/>
<evidence type="ECO:0000313" key="3">
    <source>
        <dbReference type="EMBL" id="AMD90031.1"/>
    </source>
</evidence>
<dbReference type="InterPro" id="IPR027628">
    <property type="entry name" value="DotA_TraY"/>
</dbReference>
<keyword evidence="2" id="KW-0472">Membrane</keyword>
<feature type="transmembrane region" description="Helical" evidence="2">
    <location>
        <begin position="500"/>
        <end position="518"/>
    </location>
</feature>
<feature type="compositionally biased region" description="Basic and acidic residues" evidence="1">
    <location>
        <begin position="703"/>
        <end position="720"/>
    </location>
</feature>
<evidence type="ECO:0008006" key="5">
    <source>
        <dbReference type="Google" id="ProtNLM"/>
    </source>
</evidence>
<keyword evidence="4" id="KW-1185">Reference proteome</keyword>
<feature type="transmembrane region" description="Helical" evidence="2">
    <location>
        <begin position="60"/>
        <end position="81"/>
    </location>
</feature>
<feature type="transmembrane region" description="Helical" evidence="2">
    <location>
        <begin position="616"/>
        <end position="639"/>
    </location>
</feature>
<feature type="transmembrane region" description="Helical" evidence="2">
    <location>
        <begin position="571"/>
        <end position="604"/>
    </location>
</feature>
<protein>
    <recommendedName>
        <fullName evidence="5">Conjugal transfer protein TraY</fullName>
    </recommendedName>
</protein>
<evidence type="ECO:0000313" key="4">
    <source>
        <dbReference type="Proteomes" id="UP000069241"/>
    </source>
</evidence>
<evidence type="ECO:0000256" key="2">
    <source>
        <dbReference type="SAM" id="Phobius"/>
    </source>
</evidence>